<evidence type="ECO:0000256" key="1">
    <source>
        <dbReference type="ARBA" id="ARBA00022603"/>
    </source>
</evidence>
<dbReference type="CDD" id="cd02440">
    <property type="entry name" value="AdoMet_MTases"/>
    <property type="match status" value="1"/>
</dbReference>
<dbReference type="PIRSF" id="PIRSF004553">
    <property type="entry name" value="CHP00095"/>
    <property type="match status" value="1"/>
</dbReference>
<accession>A0A6J6S3V1</accession>
<keyword evidence="2" id="KW-0808">Transferase</keyword>
<name>A0A6J6S3V1_9ZZZZ</name>
<feature type="region of interest" description="Disordered" evidence="3">
    <location>
        <begin position="1"/>
        <end position="26"/>
    </location>
</feature>
<dbReference type="AlphaFoldDB" id="A0A6J6S3V1"/>
<dbReference type="GO" id="GO:0008168">
    <property type="term" value="F:methyltransferase activity"/>
    <property type="evidence" value="ECO:0007669"/>
    <property type="project" value="UniProtKB-KW"/>
</dbReference>
<organism evidence="4">
    <name type="scientific">freshwater metagenome</name>
    <dbReference type="NCBI Taxonomy" id="449393"/>
    <lineage>
        <taxon>unclassified sequences</taxon>
        <taxon>metagenomes</taxon>
        <taxon>ecological metagenomes</taxon>
    </lineage>
</organism>
<dbReference type="SUPFAM" id="SSF53335">
    <property type="entry name" value="S-adenosyl-L-methionine-dependent methyltransferases"/>
    <property type="match status" value="1"/>
</dbReference>
<evidence type="ECO:0000256" key="2">
    <source>
        <dbReference type="ARBA" id="ARBA00022679"/>
    </source>
</evidence>
<dbReference type="Gene3D" id="3.40.50.150">
    <property type="entry name" value="Vaccinia Virus protein VP39"/>
    <property type="match status" value="1"/>
</dbReference>
<dbReference type="InterPro" id="IPR002052">
    <property type="entry name" value="DNA_methylase_N6_adenine_CS"/>
</dbReference>
<dbReference type="PANTHER" id="PTHR43542">
    <property type="entry name" value="METHYLTRANSFERASE"/>
    <property type="match status" value="1"/>
</dbReference>
<keyword evidence="1" id="KW-0489">Methyltransferase</keyword>
<dbReference type="GO" id="GO:0031167">
    <property type="term" value="P:rRNA methylation"/>
    <property type="evidence" value="ECO:0007669"/>
    <property type="project" value="InterPro"/>
</dbReference>
<dbReference type="NCBIfam" id="TIGR00095">
    <property type="entry name" value="16S rRNA (guanine(966)-N(2))-methyltransferase RsmD"/>
    <property type="match status" value="1"/>
</dbReference>
<protein>
    <submittedName>
        <fullName evidence="4">Unannotated protein</fullName>
    </submittedName>
</protein>
<proteinExistence type="predicted"/>
<dbReference type="InterPro" id="IPR004398">
    <property type="entry name" value="RNA_MeTrfase_RsmD"/>
</dbReference>
<dbReference type="PROSITE" id="PS00092">
    <property type="entry name" value="N6_MTASE"/>
    <property type="match status" value="1"/>
</dbReference>
<dbReference type="Pfam" id="PF03602">
    <property type="entry name" value="Cons_hypoth95"/>
    <property type="match status" value="1"/>
</dbReference>
<dbReference type="GO" id="GO:0003676">
    <property type="term" value="F:nucleic acid binding"/>
    <property type="evidence" value="ECO:0007669"/>
    <property type="project" value="InterPro"/>
</dbReference>
<dbReference type="PANTHER" id="PTHR43542:SF1">
    <property type="entry name" value="METHYLTRANSFERASE"/>
    <property type="match status" value="1"/>
</dbReference>
<evidence type="ECO:0000313" key="4">
    <source>
        <dbReference type="EMBL" id="CAB4729345.1"/>
    </source>
</evidence>
<reference evidence="4" key="1">
    <citation type="submission" date="2020-05" db="EMBL/GenBank/DDBJ databases">
        <authorList>
            <person name="Chiriac C."/>
            <person name="Salcher M."/>
            <person name="Ghai R."/>
            <person name="Kavagutti S V."/>
        </authorList>
    </citation>
    <scope>NUCLEOTIDE SEQUENCE</scope>
</reference>
<gene>
    <name evidence="4" type="ORF">UFOPK2579_02477</name>
</gene>
<dbReference type="EMBL" id="CAEZXR010000370">
    <property type="protein sequence ID" value="CAB4729345.1"/>
    <property type="molecule type" value="Genomic_DNA"/>
</dbReference>
<sequence>MTRIIGGDAGGRRLATPRGQHTRPTSDRVREALFSTMEAWCGTLRGLRFLDLYAGSGAVGLEAWSRGAGVVTLVESDRRTAALIADNARSLGFARAHVVAAPVSVVLGRAPSAPYDLVFADPPYPLDDDAVAADLAALDAQGWLVPEALVVVERSTRSPKPRWPVGFTDVRARKYGETTLWFGHAAPGDETTDQQE</sequence>
<evidence type="ECO:0000256" key="3">
    <source>
        <dbReference type="SAM" id="MobiDB-lite"/>
    </source>
</evidence>
<dbReference type="InterPro" id="IPR029063">
    <property type="entry name" value="SAM-dependent_MTases_sf"/>
</dbReference>